<sequence length="536" mass="58405">MNLRHAGTLFLLACSLATKAQTTDYLTEGADNGRTGQLQGETLFTKDNVAQTHLLWKFHTDTPTREMHNLFPPLIASQVQTAEGVKQIGIMAGISDDLWGIDLATGKQLWHRHFDSAYTPPPNARPAGTLCPGGQTAMPAMTKSSDGHYIVYAVGWDGRLLTIDPGTGKDIEAPQKWLPSNAKPYALNIKDGVVYSSVSQGCGGVAFTFFSYDIATKKSSLFVPTGGGLWGRRGVSVSPQDVGYMGTGDGEWNPEAGHFGNGIVGLHLNNGKELRLQDYFSPPNADYMFKRDLDINVTPVAFDSKGHHLLAGTSKECRVWLLDRDELGGDDHRTSLYSTPLICNVQSNYANEGVWGAMSTWNDASGQTWLTVPFYGPINPAFHAPIDNGTNSKTKERNKRGGLATFKVNERNGKWSLDPAWISEDIDNGETAIIANGIVFAYASGEDAAQARVDQAWNEPPPPPLPQIPTSMQSAVRIQHSRRAVLYAFDATTGKKLWDSGTQIQGWNHFTSISVANGRAYITTFQGDLYCFGVAK</sequence>
<dbReference type="OrthoDB" id="100712at2"/>
<dbReference type="SUPFAM" id="SSF50998">
    <property type="entry name" value="Quinoprotein alcohol dehydrogenase-like"/>
    <property type="match status" value="2"/>
</dbReference>
<dbReference type="AlphaFoldDB" id="A0A1G7R5B4"/>
<protein>
    <recommendedName>
        <fullName evidence="4">PQQ-like domain-containing protein</fullName>
    </recommendedName>
</protein>
<evidence type="ECO:0000313" key="2">
    <source>
        <dbReference type="EMBL" id="SDG05991.1"/>
    </source>
</evidence>
<reference evidence="2 3" key="1">
    <citation type="submission" date="2016-10" db="EMBL/GenBank/DDBJ databases">
        <authorList>
            <person name="de Groot N.N."/>
        </authorList>
    </citation>
    <scope>NUCLEOTIDE SEQUENCE [LARGE SCALE GENOMIC DNA]</scope>
    <source>
        <strain evidence="2 3">GAS232</strain>
    </source>
</reference>
<dbReference type="PANTHER" id="PTHR34512">
    <property type="entry name" value="CELL SURFACE PROTEIN"/>
    <property type="match status" value="1"/>
</dbReference>
<dbReference type="Proteomes" id="UP000182427">
    <property type="component" value="Chromosome I"/>
</dbReference>
<keyword evidence="3" id="KW-1185">Reference proteome</keyword>
<organism evidence="2 3">
    <name type="scientific">Terriglobus roseus</name>
    <dbReference type="NCBI Taxonomy" id="392734"/>
    <lineage>
        <taxon>Bacteria</taxon>
        <taxon>Pseudomonadati</taxon>
        <taxon>Acidobacteriota</taxon>
        <taxon>Terriglobia</taxon>
        <taxon>Terriglobales</taxon>
        <taxon>Acidobacteriaceae</taxon>
        <taxon>Terriglobus</taxon>
    </lineage>
</organism>
<feature type="signal peptide" evidence="1">
    <location>
        <begin position="1"/>
        <end position="20"/>
    </location>
</feature>
<dbReference type="InterPro" id="IPR011047">
    <property type="entry name" value="Quinoprotein_ADH-like_sf"/>
</dbReference>
<evidence type="ECO:0000256" key="1">
    <source>
        <dbReference type="SAM" id="SignalP"/>
    </source>
</evidence>
<dbReference type="EMBL" id="LT629690">
    <property type="protein sequence ID" value="SDG05991.1"/>
    <property type="molecule type" value="Genomic_DNA"/>
</dbReference>
<keyword evidence="1" id="KW-0732">Signal</keyword>
<name>A0A1G7R5B4_9BACT</name>
<dbReference type="Gene3D" id="2.130.10.10">
    <property type="entry name" value="YVTN repeat-like/Quinoprotein amine dehydrogenase"/>
    <property type="match status" value="2"/>
</dbReference>
<feature type="chain" id="PRO_5009242528" description="PQQ-like domain-containing protein" evidence="1">
    <location>
        <begin position="21"/>
        <end position="536"/>
    </location>
</feature>
<accession>A0A1G7R5B4</accession>
<dbReference type="RefSeq" id="WP_083346814.1">
    <property type="nucleotide sequence ID" value="NZ_LT629690.1"/>
</dbReference>
<proteinExistence type="predicted"/>
<evidence type="ECO:0000313" key="3">
    <source>
        <dbReference type="Proteomes" id="UP000182427"/>
    </source>
</evidence>
<evidence type="ECO:0008006" key="4">
    <source>
        <dbReference type="Google" id="ProtNLM"/>
    </source>
</evidence>
<dbReference type="InterPro" id="IPR015943">
    <property type="entry name" value="WD40/YVTN_repeat-like_dom_sf"/>
</dbReference>
<dbReference type="PANTHER" id="PTHR34512:SF30">
    <property type="entry name" value="OUTER MEMBRANE PROTEIN ASSEMBLY FACTOR BAMB"/>
    <property type="match status" value="1"/>
</dbReference>
<gene>
    <name evidence="2" type="ORF">SAMN05444167_4141</name>
</gene>